<name>A0A1Z4M1Y0_9CYAN</name>
<dbReference type="Gene3D" id="3.30.310.110">
    <property type="entry name" value="XisI-like"/>
    <property type="match status" value="1"/>
</dbReference>
<protein>
    <submittedName>
        <fullName evidence="1">FdxN element excision controlling factor protein</fullName>
    </submittedName>
</protein>
<dbReference type="Proteomes" id="UP000218418">
    <property type="component" value="Chromosome"/>
</dbReference>
<dbReference type="InterPro" id="IPR014968">
    <property type="entry name" value="XisI"/>
</dbReference>
<dbReference type="AlphaFoldDB" id="A0A1Z4M1Y0"/>
<sequence>MEKIEKYRQIVQDILLEHASYKSINEDVEPQIAFDTQRNHYQLIHVGWSNNDKRVYGCVVHIDIKDGKIWIQHDGTEGGVADELLEQGVPKQDIVLGFHSAFKGQFTEFAVG</sequence>
<reference evidence="1 2" key="1">
    <citation type="submission" date="2017-06" db="EMBL/GenBank/DDBJ databases">
        <title>Genome sequencing of cyanobaciteial culture collection at National Institute for Environmental Studies (NIES).</title>
        <authorList>
            <person name="Hirose Y."/>
            <person name="Shimura Y."/>
            <person name="Fujisawa T."/>
            <person name="Nakamura Y."/>
            <person name="Kawachi M."/>
        </authorList>
    </citation>
    <scope>NUCLEOTIDE SEQUENCE [LARGE SCALE GENOMIC DNA]</scope>
    <source>
        <strain evidence="1 2">NIES-267</strain>
    </source>
</reference>
<proteinExistence type="predicted"/>
<gene>
    <name evidence="1" type="ORF">NIES267_70140</name>
</gene>
<evidence type="ECO:0000313" key="1">
    <source>
        <dbReference type="EMBL" id="BAY87492.1"/>
    </source>
</evidence>
<evidence type="ECO:0000313" key="2">
    <source>
        <dbReference type="Proteomes" id="UP000218418"/>
    </source>
</evidence>
<dbReference type="CDD" id="cd16382">
    <property type="entry name" value="XisI-like"/>
    <property type="match status" value="1"/>
</dbReference>
<accession>A0A1Z4M1Y0</accession>
<dbReference type="SUPFAM" id="SSF143847">
    <property type="entry name" value="XisI-like"/>
    <property type="match status" value="1"/>
</dbReference>
<dbReference type="InterPro" id="IPR035943">
    <property type="entry name" value="XisI-like_sf"/>
</dbReference>
<organism evidence="1 2">
    <name type="scientific">Calothrix parasitica NIES-267</name>
    <dbReference type="NCBI Taxonomy" id="1973488"/>
    <lineage>
        <taxon>Bacteria</taxon>
        <taxon>Bacillati</taxon>
        <taxon>Cyanobacteriota</taxon>
        <taxon>Cyanophyceae</taxon>
        <taxon>Nostocales</taxon>
        <taxon>Calotrichaceae</taxon>
        <taxon>Calothrix</taxon>
    </lineage>
</organism>
<dbReference type="EMBL" id="AP018227">
    <property type="protein sequence ID" value="BAY87492.1"/>
    <property type="molecule type" value="Genomic_DNA"/>
</dbReference>
<keyword evidence="2" id="KW-1185">Reference proteome</keyword>
<dbReference type="Pfam" id="PF08869">
    <property type="entry name" value="XisI"/>
    <property type="match status" value="1"/>
</dbReference>
<dbReference type="OrthoDB" id="467081at2"/>